<proteinExistence type="predicted"/>
<dbReference type="EMBL" id="BGZK01001185">
    <property type="protein sequence ID" value="GBP73751.1"/>
    <property type="molecule type" value="Genomic_DNA"/>
</dbReference>
<organism evidence="2 3">
    <name type="scientific">Eumeta variegata</name>
    <name type="common">Bagworm moth</name>
    <name type="synonym">Eumeta japonica</name>
    <dbReference type="NCBI Taxonomy" id="151549"/>
    <lineage>
        <taxon>Eukaryota</taxon>
        <taxon>Metazoa</taxon>
        <taxon>Ecdysozoa</taxon>
        <taxon>Arthropoda</taxon>
        <taxon>Hexapoda</taxon>
        <taxon>Insecta</taxon>
        <taxon>Pterygota</taxon>
        <taxon>Neoptera</taxon>
        <taxon>Endopterygota</taxon>
        <taxon>Lepidoptera</taxon>
        <taxon>Glossata</taxon>
        <taxon>Ditrysia</taxon>
        <taxon>Tineoidea</taxon>
        <taxon>Psychidae</taxon>
        <taxon>Oiketicinae</taxon>
        <taxon>Eumeta</taxon>
    </lineage>
</organism>
<dbReference type="AlphaFoldDB" id="A0A4C1YBP3"/>
<feature type="region of interest" description="Disordered" evidence="1">
    <location>
        <begin position="160"/>
        <end position="179"/>
    </location>
</feature>
<keyword evidence="3" id="KW-1185">Reference proteome</keyword>
<gene>
    <name evidence="2" type="ORF">EVAR_46891_1</name>
</gene>
<dbReference type="Proteomes" id="UP000299102">
    <property type="component" value="Unassembled WGS sequence"/>
</dbReference>
<name>A0A4C1YBP3_EUMVA</name>
<reference evidence="2 3" key="1">
    <citation type="journal article" date="2019" name="Commun. Biol.">
        <title>The bagworm genome reveals a unique fibroin gene that provides high tensile strength.</title>
        <authorList>
            <person name="Kono N."/>
            <person name="Nakamura H."/>
            <person name="Ohtoshi R."/>
            <person name="Tomita M."/>
            <person name="Numata K."/>
            <person name="Arakawa K."/>
        </authorList>
    </citation>
    <scope>NUCLEOTIDE SEQUENCE [LARGE SCALE GENOMIC DNA]</scope>
</reference>
<evidence type="ECO:0000256" key="1">
    <source>
        <dbReference type="SAM" id="MobiDB-lite"/>
    </source>
</evidence>
<comment type="caution">
    <text evidence="2">The sequence shown here is derived from an EMBL/GenBank/DDBJ whole genome shotgun (WGS) entry which is preliminary data.</text>
</comment>
<protein>
    <submittedName>
        <fullName evidence="2">Uncharacterized protein</fullName>
    </submittedName>
</protein>
<evidence type="ECO:0000313" key="3">
    <source>
        <dbReference type="Proteomes" id="UP000299102"/>
    </source>
</evidence>
<dbReference type="OrthoDB" id="6852075at2759"/>
<accession>A0A4C1YBP3</accession>
<feature type="compositionally biased region" description="Polar residues" evidence="1">
    <location>
        <begin position="161"/>
        <end position="171"/>
    </location>
</feature>
<sequence length="179" mass="19734">MKEPYPEEIMLCFVQGFGNGSERTNDRDYTDTYTLNNNNGQIPKKKSRQKRVSLQIDESDNESVEFRSSKKSSVLVTGKSLRLSTSGDGFLKRFPEVKRSFSDRFSTIAEPSGKNISRGLLTIRKTRVSAGERKSEQKSFINDCGSAGAAAAGYHVGGATHMTNSHHTPTQILPPEITG</sequence>
<evidence type="ECO:0000313" key="2">
    <source>
        <dbReference type="EMBL" id="GBP73751.1"/>
    </source>
</evidence>